<proteinExistence type="predicted"/>
<gene>
    <name evidence="1" type="ORF">NCTC11388_01474</name>
</gene>
<accession>A0A380BRQ0</accession>
<evidence type="ECO:0000313" key="2">
    <source>
        <dbReference type="Proteomes" id="UP000254893"/>
    </source>
</evidence>
<sequence length="161" mass="18087">MERKKVFGLMIILCLCLGIAQAQQIDERRMKIEMTVRQGNEEIIAALTSATISFNRGLNENLVSDSLSRLGNNKENVRLYDIGIALDRQNIKLLSAFVKNKKGLNGHIILTDTYKKLPSRKIEFTSAVLDALNDQFTNDYSSAYMSIRCGTLMIDGLDIEP</sequence>
<name>A0A380BRQ0_SPHSI</name>
<dbReference type="EMBL" id="UGYW01000002">
    <property type="protein sequence ID" value="SUJ04673.1"/>
    <property type="molecule type" value="Genomic_DNA"/>
</dbReference>
<reference evidence="1 2" key="1">
    <citation type="submission" date="2018-06" db="EMBL/GenBank/DDBJ databases">
        <authorList>
            <consortium name="Pathogen Informatics"/>
            <person name="Doyle S."/>
        </authorList>
    </citation>
    <scope>NUCLEOTIDE SEQUENCE [LARGE SCALE GENOMIC DNA]</scope>
    <source>
        <strain evidence="1 2">NCTC11388</strain>
    </source>
</reference>
<dbReference type="Proteomes" id="UP000254893">
    <property type="component" value="Unassembled WGS sequence"/>
</dbReference>
<evidence type="ECO:0000313" key="1">
    <source>
        <dbReference type="EMBL" id="SUJ04673.1"/>
    </source>
</evidence>
<protein>
    <submittedName>
        <fullName evidence="1">Uncharacterized protein</fullName>
    </submittedName>
</protein>
<dbReference type="AlphaFoldDB" id="A0A380BRQ0"/>
<organism evidence="1 2">
    <name type="scientific">Sphingobacterium spiritivorum</name>
    <name type="common">Flavobacterium spiritivorum</name>
    <dbReference type="NCBI Taxonomy" id="258"/>
    <lineage>
        <taxon>Bacteria</taxon>
        <taxon>Pseudomonadati</taxon>
        <taxon>Bacteroidota</taxon>
        <taxon>Sphingobacteriia</taxon>
        <taxon>Sphingobacteriales</taxon>
        <taxon>Sphingobacteriaceae</taxon>
        <taxon>Sphingobacterium</taxon>
    </lineage>
</organism>
<dbReference type="RefSeq" id="WP_115169648.1">
    <property type="nucleotide sequence ID" value="NZ_UGYW01000002.1"/>
</dbReference>